<evidence type="ECO:0000313" key="1">
    <source>
        <dbReference type="EMBL" id="MBB5074484.1"/>
    </source>
</evidence>
<dbReference type="AlphaFoldDB" id="A0A840NSK2"/>
<accession>A0A840NSK2</accession>
<gene>
    <name evidence="1" type="ORF">HNQ69_001636</name>
</gene>
<dbReference type="EMBL" id="JACHIM010000018">
    <property type="protein sequence ID" value="MBB5074484.1"/>
    <property type="molecule type" value="Genomic_DNA"/>
</dbReference>
<dbReference type="Proteomes" id="UP000561417">
    <property type="component" value="Unassembled WGS sequence"/>
</dbReference>
<name>A0A840NSK2_9HYPH</name>
<proteinExistence type="predicted"/>
<reference evidence="1 2" key="1">
    <citation type="submission" date="2020-08" db="EMBL/GenBank/DDBJ databases">
        <title>Genomic Encyclopedia of Type Strains, Phase IV (KMG-IV): sequencing the most valuable type-strain genomes for metagenomic binning, comparative biology and taxonomic classification.</title>
        <authorList>
            <person name="Goeker M."/>
        </authorList>
    </citation>
    <scope>NUCLEOTIDE SEQUENCE [LARGE SCALE GENOMIC DNA]</scope>
    <source>
        <strain evidence="1 2">DSM 28538</strain>
    </source>
</reference>
<comment type="caution">
    <text evidence="1">The sequence shown here is derived from an EMBL/GenBank/DDBJ whole genome shotgun (WGS) entry which is preliminary data.</text>
</comment>
<keyword evidence="2" id="KW-1185">Reference proteome</keyword>
<sequence length="64" mass="7719">MKSGDDFVFRYAFKSTKRHRTERFKDFMMKTHTEYKTHCTAKFEVNNPSVKLWIKDANIKTTIL</sequence>
<organism evidence="1 2">
    <name type="scientific">Bartonella callosciuri</name>
    <dbReference type="NCBI Taxonomy" id="686223"/>
    <lineage>
        <taxon>Bacteria</taxon>
        <taxon>Pseudomonadati</taxon>
        <taxon>Pseudomonadota</taxon>
        <taxon>Alphaproteobacteria</taxon>
        <taxon>Hyphomicrobiales</taxon>
        <taxon>Bartonellaceae</taxon>
        <taxon>Bartonella</taxon>
    </lineage>
</organism>
<evidence type="ECO:0000313" key="2">
    <source>
        <dbReference type="Proteomes" id="UP000561417"/>
    </source>
</evidence>
<protein>
    <submittedName>
        <fullName evidence="1">Uncharacterized protein</fullName>
    </submittedName>
</protein>